<dbReference type="InterPro" id="IPR052169">
    <property type="entry name" value="CW_Biosynth-Accessory"/>
</dbReference>
<keyword evidence="4" id="KW-1185">Reference proteome</keyword>
<dbReference type="SMART" id="SM00854">
    <property type="entry name" value="PGA_cap"/>
    <property type="match status" value="1"/>
</dbReference>
<accession>A0ABR9KPT8</accession>
<dbReference type="InterPro" id="IPR029052">
    <property type="entry name" value="Metallo-depent_PP-like"/>
</dbReference>
<proteinExistence type="inferred from homology"/>
<feature type="domain" description="Capsule synthesis protein CapA" evidence="2">
    <location>
        <begin position="4"/>
        <end position="248"/>
    </location>
</feature>
<comment type="similarity">
    <text evidence="1">Belongs to the CapA family.</text>
</comment>
<reference evidence="3 4" key="1">
    <citation type="submission" date="2020-10" db="EMBL/GenBank/DDBJ databases">
        <title>Sequencing the genomes of 1000 actinobacteria strains.</title>
        <authorList>
            <person name="Klenk H.-P."/>
        </authorList>
    </citation>
    <scope>NUCLEOTIDE SEQUENCE [LARGE SCALE GENOMIC DNA]</scope>
    <source>
        <strain evidence="3 4">DSM 43748</strain>
    </source>
</reference>
<evidence type="ECO:0000259" key="2">
    <source>
        <dbReference type="SMART" id="SM00854"/>
    </source>
</evidence>
<dbReference type="PANTHER" id="PTHR33393">
    <property type="entry name" value="POLYGLUTAMINE SYNTHESIS ACCESSORY PROTEIN RV0574C-RELATED"/>
    <property type="match status" value="1"/>
</dbReference>
<evidence type="ECO:0000313" key="3">
    <source>
        <dbReference type="EMBL" id="MBE1564031.1"/>
    </source>
</evidence>
<dbReference type="RefSeq" id="WP_192778483.1">
    <property type="nucleotide sequence ID" value="NZ_BAAASY010000028.1"/>
</dbReference>
<evidence type="ECO:0000256" key="1">
    <source>
        <dbReference type="ARBA" id="ARBA00005662"/>
    </source>
</evidence>
<evidence type="ECO:0000313" key="4">
    <source>
        <dbReference type="Proteomes" id="UP000661607"/>
    </source>
</evidence>
<protein>
    <submittedName>
        <fullName evidence="3">Poly-gamma-glutamate synthesis protein (Capsule biosynthesis protein)</fullName>
    </submittedName>
</protein>
<organism evidence="3 4">
    <name type="scientific">Nonomuraea africana</name>
    <dbReference type="NCBI Taxonomy" id="46171"/>
    <lineage>
        <taxon>Bacteria</taxon>
        <taxon>Bacillati</taxon>
        <taxon>Actinomycetota</taxon>
        <taxon>Actinomycetes</taxon>
        <taxon>Streptosporangiales</taxon>
        <taxon>Streptosporangiaceae</taxon>
        <taxon>Nonomuraea</taxon>
    </lineage>
</organism>
<dbReference type="SUPFAM" id="SSF56300">
    <property type="entry name" value="Metallo-dependent phosphatases"/>
    <property type="match status" value="1"/>
</dbReference>
<dbReference type="Proteomes" id="UP000661607">
    <property type="component" value="Unassembled WGS sequence"/>
</dbReference>
<comment type="caution">
    <text evidence="3">The sequence shown here is derived from an EMBL/GenBank/DDBJ whole genome shotgun (WGS) entry which is preliminary data.</text>
</comment>
<dbReference type="CDD" id="cd07381">
    <property type="entry name" value="MPP_CapA"/>
    <property type="match status" value="1"/>
</dbReference>
<name>A0ABR9KPT8_9ACTN</name>
<dbReference type="Pfam" id="PF09587">
    <property type="entry name" value="PGA_cap"/>
    <property type="match status" value="1"/>
</dbReference>
<sequence>MSATLALAGDTMLGRGVAAMLEVTNEPAAFFSDGVRDHLAEADLFLLNLECCVSARGIKWAAPGKPFHFRAPPQAAELLAGLGVGCVTLANNHALDYGHDALLDTRDHLERVGIQVVGAGPDEARARRPAILSMGGLRVGVIGVTDHPADYAARPDRPGVAYAELPGGVPSWLTESVAGVRADSRVDIVLVTPHWGPNMTARPLTYVRRAAETLVTSGATLVAGHSAHVAHGVALPVLYDLGDFLDDYAVDPGLRNDLSLLFLVTFEGAQVERLRAVPIKLEYGRTELARGGEHAWISERFIDACAELGTEARLDQGVLTVRGQGIS</sequence>
<dbReference type="PANTHER" id="PTHR33393:SF13">
    <property type="entry name" value="PGA BIOSYNTHESIS PROTEIN CAPA"/>
    <property type="match status" value="1"/>
</dbReference>
<gene>
    <name evidence="3" type="ORF">H4W81_006810</name>
</gene>
<dbReference type="EMBL" id="JADBEF010000001">
    <property type="protein sequence ID" value="MBE1564031.1"/>
    <property type="molecule type" value="Genomic_DNA"/>
</dbReference>
<dbReference type="Gene3D" id="3.60.21.10">
    <property type="match status" value="1"/>
</dbReference>
<dbReference type="InterPro" id="IPR019079">
    <property type="entry name" value="Capsule_synth_CapA"/>
</dbReference>